<protein>
    <submittedName>
        <fullName evidence="1">Uncharacterized protein</fullName>
    </submittedName>
</protein>
<name>A0ABN0BQI9_BACFG</name>
<organism evidence="1 2">
    <name type="scientific">Bacteroides fragilis 3_1_12</name>
    <dbReference type="NCBI Taxonomy" id="457424"/>
    <lineage>
        <taxon>Bacteria</taxon>
        <taxon>Pseudomonadati</taxon>
        <taxon>Bacteroidota</taxon>
        <taxon>Bacteroidia</taxon>
        <taxon>Bacteroidales</taxon>
        <taxon>Bacteroidaceae</taxon>
        <taxon>Bacteroides</taxon>
    </lineage>
</organism>
<sequence>MFLPIFLYLHQKIPEERWFEACRAGVPPHLEPEFYSFRRLLPILFPVCRDTFPGMKMCFHQKIIFFLLLIINGGKDEGLEVNNT</sequence>
<proteinExistence type="predicted"/>
<gene>
    <name evidence="1" type="ORF">BFAG_03900</name>
</gene>
<accession>A0ABN0BQI9</accession>
<reference evidence="1 2" key="1">
    <citation type="submission" date="2008-12" db="EMBL/GenBank/DDBJ databases">
        <title>Annotation of Bacteroides fragilis strain 3_1_12.</title>
        <authorList>
            <consortium name="The Broad Institute Genome Sequencing Platform"/>
            <person name="Ward D."/>
            <person name="Young S.K."/>
            <person name="Kodira C.D."/>
            <person name="Zeng Q."/>
            <person name="Koehrsen M."/>
            <person name="Alvarado L."/>
            <person name="Berlin A."/>
            <person name="Borenstein D."/>
            <person name="Chen Z."/>
            <person name="Engels R."/>
            <person name="Freedman E."/>
            <person name="Gellesch M."/>
            <person name="Goldberg J."/>
            <person name="Griggs A."/>
            <person name="Gujja S."/>
            <person name="Heiman D."/>
            <person name="Hepburn T."/>
            <person name="Howarth C."/>
            <person name="Jen D."/>
            <person name="Larson L."/>
            <person name="Lewis B."/>
            <person name="Mehta T."/>
            <person name="Park D."/>
            <person name="Pearson M."/>
            <person name="Roberts A."/>
            <person name="Saif S."/>
            <person name="Shea T."/>
            <person name="Shenoy N."/>
            <person name="Sisk P."/>
            <person name="Stolte C."/>
            <person name="Sykes S."/>
            <person name="Walk T."/>
            <person name="White J."/>
            <person name="Yandava C."/>
            <person name="Allen-Vercoe E."/>
            <person name="Strauss J."/>
            <person name="Ambrose C."/>
            <person name="Lander E."/>
            <person name="Nusbaum C."/>
            <person name="Galagan J."/>
            <person name="Birren B."/>
        </authorList>
    </citation>
    <scope>NUCLEOTIDE SEQUENCE [LARGE SCALE GENOMIC DNA]</scope>
    <source>
        <strain evidence="1 2">3_1_12</strain>
    </source>
</reference>
<dbReference type="Proteomes" id="UP000005101">
    <property type="component" value="Unassembled WGS sequence"/>
</dbReference>
<evidence type="ECO:0000313" key="1">
    <source>
        <dbReference type="EMBL" id="EFR55202.1"/>
    </source>
</evidence>
<evidence type="ECO:0000313" key="2">
    <source>
        <dbReference type="Proteomes" id="UP000005101"/>
    </source>
</evidence>
<keyword evidence="2" id="KW-1185">Reference proteome</keyword>
<dbReference type="EMBL" id="EQ973216">
    <property type="protein sequence ID" value="EFR55202.1"/>
    <property type="molecule type" value="Genomic_DNA"/>
</dbReference>